<dbReference type="Proteomes" id="UP000604825">
    <property type="component" value="Unassembled WGS sequence"/>
</dbReference>
<dbReference type="OrthoDB" id="408631at2759"/>
<proteinExistence type="predicted"/>
<evidence type="ECO:0000313" key="2">
    <source>
        <dbReference type="EMBL" id="CAD6332893.1"/>
    </source>
</evidence>
<reference evidence="2" key="1">
    <citation type="submission" date="2020-10" db="EMBL/GenBank/DDBJ databases">
        <authorList>
            <person name="Han B."/>
            <person name="Lu T."/>
            <person name="Zhao Q."/>
            <person name="Huang X."/>
            <person name="Zhao Y."/>
        </authorList>
    </citation>
    <scope>NUCLEOTIDE SEQUENCE</scope>
</reference>
<dbReference type="EMBL" id="CAJGYO010000017">
    <property type="protein sequence ID" value="CAD6332893.1"/>
    <property type="molecule type" value="Genomic_DNA"/>
</dbReference>
<sequence>MARNNIAHNMAMRAGGTEEGGRRADGGAAITGLLLLDPYFWGKQPVVGETTDPTRRHQYEATWSFICVGRYGIDDPRVDPLSMPTS</sequence>
<evidence type="ECO:0000256" key="1">
    <source>
        <dbReference type="SAM" id="MobiDB-lite"/>
    </source>
</evidence>
<feature type="region of interest" description="Disordered" evidence="1">
    <location>
        <begin position="1"/>
        <end position="23"/>
    </location>
</feature>
<evidence type="ECO:0000313" key="3">
    <source>
        <dbReference type="Proteomes" id="UP000604825"/>
    </source>
</evidence>
<gene>
    <name evidence="2" type="ORF">NCGR_LOCUS56991</name>
</gene>
<name>A0A811RVC9_9POAL</name>
<keyword evidence="3" id="KW-1185">Reference proteome</keyword>
<accession>A0A811RVC9</accession>
<comment type="caution">
    <text evidence="2">The sequence shown here is derived from an EMBL/GenBank/DDBJ whole genome shotgun (WGS) entry which is preliminary data.</text>
</comment>
<protein>
    <submittedName>
        <fullName evidence="2">Uncharacterized protein</fullName>
    </submittedName>
</protein>
<organism evidence="2 3">
    <name type="scientific">Miscanthus lutarioriparius</name>
    <dbReference type="NCBI Taxonomy" id="422564"/>
    <lineage>
        <taxon>Eukaryota</taxon>
        <taxon>Viridiplantae</taxon>
        <taxon>Streptophyta</taxon>
        <taxon>Embryophyta</taxon>
        <taxon>Tracheophyta</taxon>
        <taxon>Spermatophyta</taxon>
        <taxon>Magnoliopsida</taxon>
        <taxon>Liliopsida</taxon>
        <taxon>Poales</taxon>
        <taxon>Poaceae</taxon>
        <taxon>PACMAD clade</taxon>
        <taxon>Panicoideae</taxon>
        <taxon>Andropogonodae</taxon>
        <taxon>Andropogoneae</taxon>
        <taxon>Saccharinae</taxon>
        <taxon>Miscanthus</taxon>
    </lineage>
</organism>
<dbReference type="AlphaFoldDB" id="A0A811RVC9"/>